<accession>A0A4U6TSD1</accession>
<evidence type="ECO:0000313" key="3">
    <source>
        <dbReference type="Proteomes" id="UP000298652"/>
    </source>
</evidence>
<feature type="region of interest" description="Disordered" evidence="1">
    <location>
        <begin position="92"/>
        <end position="138"/>
    </location>
</feature>
<keyword evidence="3" id="KW-1185">Reference proteome</keyword>
<protein>
    <submittedName>
        <fullName evidence="2">Uncharacterized protein</fullName>
    </submittedName>
</protein>
<feature type="region of interest" description="Disordered" evidence="1">
    <location>
        <begin position="19"/>
        <end position="66"/>
    </location>
</feature>
<evidence type="ECO:0000313" key="2">
    <source>
        <dbReference type="EMBL" id="TKW05581.1"/>
    </source>
</evidence>
<evidence type="ECO:0000256" key="1">
    <source>
        <dbReference type="SAM" id="MobiDB-lite"/>
    </source>
</evidence>
<feature type="region of interest" description="Disordered" evidence="1">
    <location>
        <begin position="184"/>
        <end position="214"/>
    </location>
</feature>
<feature type="compositionally biased region" description="Basic and acidic residues" evidence="1">
    <location>
        <begin position="54"/>
        <end position="66"/>
    </location>
</feature>
<dbReference type="Gramene" id="TKW05581">
    <property type="protein sequence ID" value="TKW05581"/>
    <property type="gene ID" value="SEVIR_7G186200v2"/>
</dbReference>
<organism evidence="2 3">
    <name type="scientific">Setaria viridis</name>
    <name type="common">Green bristlegrass</name>
    <name type="synonym">Setaria italica subsp. viridis</name>
    <dbReference type="NCBI Taxonomy" id="4556"/>
    <lineage>
        <taxon>Eukaryota</taxon>
        <taxon>Viridiplantae</taxon>
        <taxon>Streptophyta</taxon>
        <taxon>Embryophyta</taxon>
        <taxon>Tracheophyta</taxon>
        <taxon>Spermatophyta</taxon>
        <taxon>Magnoliopsida</taxon>
        <taxon>Liliopsida</taxon>
        <taxon>Poales</taxon>
        <taxon>Poaceae</taxon>
        <taxon>PACMAD clade</taxon>
        <taxon>Panicoideae</taxon>
        <taxon>Panicodae</taxon>
        <taxon>Paniceae</taxon>
        <taxon>Cenchrinae</taxon>
        <taxon>Setaria</taxon>
    </lineage>
</organism>
<feature type="compositionally biased region" description="Low complexity" evidence="1">
    <location>
        <begin position="92"/>
        <end position="101"/>
    </location>
</feature>
<proteinExistence type="predicted"/>
<gene>
    <name evidence="2" type="ORF">SEVIR_7G186200v2</name>
</gene>
<reference evidence="2" key="1">
    <citation type="submission" date="2019-03" db="EMBL/GenBank/DDBJ databases">
        <title>WGS assembly of Setaria viridis.</title>
        <authorList>
            <person name="Huang P."/>
            <person name="Jenkins J."/>
            <person name="Grimwood J."/>
            <person name="Barry K."/>
            <person name="Healey A."/>
            <person name="Mamidi S."/>
            <person name="Sreedasyam A."/>
            <person name="Shu S."/>
            <person name="Feldman M."/>
            <person name="Wu J."/>
            <person name="Yu Y."/>
            <person name="Chen C."/>
            <person name="Johnson J."/>
            <person name="Rokhsar D."/>
            <person name="Baxter I."/>
            <person name="Schmutz J."/>
            <person name="Brutnell T."/>
            <person name="Kellogg E."/>
        </authorList>
    </citation>
    <scope>NUCLEOTIDE SEQUENCE [LARGE SCALE GENOMIC DNA]</scope>
</reference>
<name>A0A4U6TSD1_SETVI</name>
<sequence>MDIPLAACRSVRLRAGGAVARSTGPPSVDLVAPSRAGRATRAPTPGIGDARGGSPREGDVAGHERARTTALYQSPAIIRHGMGGGAVRAPIDRPAPAPAAVRSRHCRAPNSRAPAPPRHGARSSARTRTASIKGVHGPCLPRAAMGPLRLCGVARQGGQPDPWIDPEHACARVKAIEENNGSAAVARPSVPGGPGIGVGGAPTTPAGSCAHRSH</sequence>
<dbReference type="Proteomes" id="UP000298652">
    <property type="component" value="Chromosome 7"/>
</dbReference>
<dbReference type="EMBL" id="CM016558">
    <property type="protein sequence ID" value="TKW05581.1"/>
    <property type="molecule type" value="Genomic_DNA"/>
</dbReference>
<dbReference type="AlphaFoldDB" id="A0A4U6TSD1"/>